<comment type="caution">
    <text evidence="1">The sequence shown here is derived from an EMBL/GenBank/DDBJ whole genome shotgun (WGS) entry which is preliminary data.</text>
</comment>
<protein>
    <recommendedName>
        <fullName evidence="3">BON domain-containing protein</fullName>
    </recommendedName>
</protein>
<keyword evidence="2" id="KW-1185">Reference proteome</keyword>
<evidence type="ECO:0008006" key="3">
    <source>
        <dbReference type="Google" id="ProtNLM"/>
    </source>
</evidence>
<gene>
    <name evidence="1" type="ORF">JZM24_17500</name>
</gene>
<evidence type="ECO:0000313" key="1">
    <source>
        <dbReference type="EMBL" id="MBT9433438.1"/>
    </source>
</evidence>
<name>A0ABS5YEQ5_9GAMM</name>
<dbReference type="EMBL" id="JAFJYC010000003">
    <property type="protein sequence ID" value="MBT9433438.1"/>
    <property type="molecule type" value="Genomic_DNA"/>
</dbReference>
<dbReference type="Proteomes" id="UP000811282">
    <property type="component" value="Unassembled WGS sequence"/>
</dbReference>
<accession>A0ABS5YEQ5</accession>
<evidence type="ECO:0000313" key="2">
    <source>
        <dbReference type="Proteomes" id="UP000811282"/>
    </source>
</evidence>
<sequence length="137" mass="15493">MVDYKLVGQKNILTYAKAEGLGDLIAFDKEGKQILKTMLVVDQILKELHSRIATEFPGSQVHLSKIGDTYIISGEVSTEEAYDRINQVVANVHGNEKTINKLQKPLTNQINVKLSVIEVHRRLKEKLGINWKRITVL</sequence>
<proteinExistence type="predicted"/>
<organism evidence="1 2">
    <name type="scientific">Candidatus Sodalis endolongispinus</name>
    <dbReference type="NCBI Taxonomy" id="2812662"/>
    <lineage>
        <taxon>Bacteria</taxon>
        <taxon>Pseudomonadati</taxon>
        <taxon>Pseudomonadota</taxon>
        <taxon>Gammaproteobacteria</taxon>
        <taxon>Enterobacterales</taxon>
        <taxon>Bruguierivoracaceae</taxon>
        <taxon>Sodalis</taxon>
    </lineage>
</organism>
<reference evidence="1 2" key="1">
    <citation type="journal article" date="2021" name="Genome Biol. Evol.">
        <title>The evolution of interdependence in a four-way mealybug symbiosis.</title>
        <authorList>
            <person name="Garber A.I."/>
            <person name="Kupper M."/>
            <person name="Laetsch D.R."/>
            <person name="Weldon S.R."/>
            <person name="Ladinsky M.S."/>
            <person name="Bjorkman P.J."/>
            <person name="McCutcheon J.P."/>
        </authorList>
    </citation>
    <scope>NUCLEOTIDE SEQUENCE [LARGE SCALE GENOMIC DNA]</scope>
    <source>
        <strain evidence="1">SOD</strain>
    </source>
</reference>